<evidence type="ECO:0000256" key="3">
    <source>
        <dbReference type="ARBA" id="ARBA00009716"/>
    </source>
</evidence>
<evidence type="ECO:0000259" key="15">
    <source>
        <dbReference type="PROSITE" id="PS51278"/>
    </source>
</evidence>
<evidence type="ECO:0000256" key="8">
    <source>
        <dbReference type="ARBA" id="ARBA00022962"/>
    </source>
</evidence>
<dbReference type="SUPFAM" id="SSF56235">
    <property type="entry name" value="N-terminal nucleophile aminohydrolases (Ntn hydrolases)"/>
    <property type="match status" value="1"/>
</dbReference>
<keyword evidence="10" id="KW-0408">Iron</keyword>
<dbReference type="Pfam" id="PF01645">
    <property type="entry name" value="Glu_synthase"/>
    <property type="match status" value="1"/>
</dbReference>
<evidence type="ECO:0000256" key="2">
    <source>
        <dbReference type="ARBA" id="ARBA00001927"/>
    </source>
</evidence>
<organism evidence="16 17">
    <name type="scientific">Pelolinea submarina</name>
    <dbReference type="NCBI Taxonomy" id="913107"/>
    <lineage>
        <taxon>Bacteria</taxon>
        <taxon>Bacillati</taxon>
        <taxon>Chloroflexota</taxon>
        <taxon>Anaerolineae</taxon>
        <taxon>Anaerolineales</taxon>
        <taxon>Anaerolineaceae</taxon>
        <taxon>Pelolinea</taxon>
    </lineage>
</organism>
<dbReference type="Gene3D" id="3.20.20.70">
    <property type="entry name" value="Aldolase class I"/>
    <property type="match status" value="2"/>
</dbReference>
<evidence type="ECO:0000256" key="9">
    <source>
        <dbReference type="ARBA" id="ARBA00023002"/>
    </source>
</evidence>
<dbReference type="PANTHER" id="PTHR11938">
    <property type="entry name" value="FAD NADPH DEHYDROGENASE/OXIDOREDUCTASE"/>
    <property type="match status" value="1"/>
</dbReference>
<keyword evidence="6" id="KW-0288">FMN</keyword>
<dbReference type="GO" id="GO:0051538">
    <property type="term" value="F:3 iron, 4 sulfur cluster binding"/>
    <property type="evidence" value="ECO:0007669"/>
    <property type="project" value="UniProtKB-KW"/>
</dbReference>
<dbReference type="Proteomes" id="UP000256388">
    <property type="component" value="Unassembled WGS sequence"/>
</dbReference>
<keyword evidence="13" id="KW-0003">3Fe-4S</keyword>
<keyword evidence="9" id="KW-0560">Oxidoreductase</keyword>
<evidence type="ECO:0000256" key="14">
    <source>
        <dbReference type="ARBA" id="ARBA00029440"/>
    </source>
</evidence>
<comment type="cofactor">
    <cofactor evidence="1">
        <name>FMN</name>
        <dbReference type="ChEBI" id="CHEBI:58210"/>
    </cofactor>
</comment>
<name>A0A347ZTL8_9CHLR</name>
<gene>
    <name evidence="16" type="ORF">DFR64_0634</name>
</gene>
<dbReference type="EMBL" id="QUMS01000001">
    <property type="protein sequence ID" value="REG10773.1"/>
    <property type="molecule type" value="Genomic_DNA"/>
</dbReference>
<dbReference type="GO" id="GO:0046872">
    <property type="term" value="F:metal ion binding"/>
    <property type="evidence" value="ECO:0007669"/>
    <property type="project" value="UniProtKB-KW"/>
</dbReference>
<dbReference type="InterPro" id="IPR013785">
    <property type="entry name" value="Aldolase_TIM"/>
</dbReference>
<evidence type="ECO:0000256" key="7">
    <source>
        <dbReference type="ARBA" id="ARBA00022723"/>
    </source>
</evidence>
<dbReference type="InterPro" id="IPR002489">
    <property type="entry name" value="Glu_synth_asu_C"/>
</dbReference>
<reference evidence="16 17" key="1">
    <citation type="submission" date="2018-08" db="EMBL/GenBank/DDBJ databases">
        <title>Genomic Encyclopedia of Type Strains, Phase IV (KMG-IV): sequencing the most valuable type-strain genomes for metagenomic binning, comparative biology and taxonomic classification.</title>
        <authorList>
            <person name="Goeker M."/>
        </authorList>
    </citation>
    <scope>NUCLEOTIDE SEQUENCE [LARGE SCALE GENOMIC DNA]</scope>
    <source>
        <strain evidence="16 17">DSM 23923</strain>
    </source>
</reference>
<dbReference type="OrthoDB" id="9758182at2"/>
<keyword evidence="8" id="KW-0315">Glutamine amidotransferase</keyword>
<dbReference type="InterPro" id="IPR036485">
    <property type="entry name" value="Glu_synth_asu_C_sf"/>
</dbReference>
<sequence length="1543" mass="167346">MSIKPIRTDVSPDSPYGPEHDSCALYLSARKNGQSTFGTLKRALWRLANMGHRTGYVRGEGDGAGVQTDIPRSLWAKKLSQAGLPASLATQTGFWVGHLFIPFGMDYTTVQASINREFDQAGLNLLLAEPGPVRCEALGLNAQTNPPAFWQLAGSANLPDLENRLFVVKQNLERELPIHFASLSSYTVIYKMRGSVETLARYYPELQDRSYDTVMVLCHARYSTNTVSTFERAQPFALLGHNGEINTINRFRQEARQIGVQLPRDGSDSQDVDRALEHFCINNNFNLMEAMEIVFPPSPFEIDQLTSPLSDIYTRMTLAFGAFAQGPAAIAARYGDTAVCSLDTLGLRPLWFSETEKEFIFSSERGAIQLEDMVTDSRPLAPGEKMGLVIHRGRDVEVLSHRKIRQQVMNTNLQRSSSLAALSSNSPVSLDSQFGQQIQLQSVQQNSQQSNAAYAVQNTSSARVLFSQNSALSEKLTIPFNITEPILAAAGWSREQVDDVKQQALSGHETVGSLGYDGPLAALSRNRVNLSDYFKETVAVVTNPAIDRGREGEAFSTRVILGQRPEIASPSMNEDSHLLLSSPLLSSRLPGSTDDTHVSSDVPIYPMEAVGKFFGHRMVWLSLAVPQGQSFNKYIDKLTQAAVEAVKAGALCLVLDDSIAIADHQCVLDPVLAVAAVDDILRKNFEPKNLRRQTGIIVRSTYIRCLHDIVMLCSFGADAVNPYAMLSIAADTAGEDSAQAITNLLQSLQVGLEKVISTIGSHELRGYGRVASSIGLAPELAGIFHTANFLGSHSSGLSWQALEQDAQNRREILEMSKAHSGKLASIDHLYPHFWKAVGSYTSAQGDYQDIVIKYRDLTSQTPVALRHLIDFKTSPSVLSTGQVNIEIGEHAMPLVISAMSFGSQGEAAYSTYARAADKLNIICINGEGGEVPELIGKYKRNRGQQVASGRFGVNAEFLNSCGLIEIKIGQGAKPGEGGMLPAEKVNPRVAQARRTPPFVALLSPSNNHDLYSIEDLAQLIEELRTVNPHARIGVKCPCVPGIGVIAVGVAKAGADVINLSGYDGATGAARKHAIQHVGLPVEIGVVQAHRALVEAGIRDRVEIWCDGGIKTGADVLKMILLGANRVGFATLAMVAIGCTICRKCNQGTCHKGITTHIKTLEEAQKLGIKDFTPLDMEASVIKLERLFNGIGEELRQLTAALGVSRVQDLVGKADLLEQSALNDRIDLSAMLEPVPVRPYTKREPGIGRLLTRDRNHLTRFISETVLEAVDEGETEVTYQDQVMAYDRALGSHLFGALMRHPQLDHEIDQLHLHFSPSSIGGNGFAAWITGNMDVLIEGGAQDGAAKGANGGRVAIMKGLNHDGLRIDGSVGKSFAYGAQQGILLVQGNADSRACIRLSGADVVLGGQITHPIDDNAGSVGTSANLKGYACEYMTSGRVIILGDPGPWAFSGMTGGVVYQLLTPEMGFTLDVLERRLGIGAQVNILPVEGPDILSIQELLKHYHQALLQTNQPEYAEQINQFCLPQVALSRFVKIVPRQITPVE</sequence>
<comment type="pathway">
    <text evidence="14">Amino-acid biosynthesis.</text>
</comment>
<dbReference type="PANTHER" id="PTHR11938:SF133">
    <property type="entry name" value="GLUTAMATE SYNTHASE (NADH)"/>
    <property type="match status" value="1"/>
</dbReference>
<dbReference type="Pfam" id="PF01493">
    <property type="entry name" value="GXGXG"/>
    <property type="match status" value="1"/>
</dbReference>
<dbReference type="PROSITE" id="PS51278">
    <property type="entry name" value="GATASE_TYPE_2"/>
    <property type="match status" value="1"/>
</dbReference>
<dbReference type="InterPro" id="IPR029055">
    <property type="entry name" value="Ntn_hydrolases_N"/>
</dbReference>
<dbReference type="InterPro" id="IPR050711">
    <property type="entry name" value="ET-N_metabolism_enzyme"/>
</dbReference>
<protein>
    <submittedName>
        <fullName evidence="16">Glutamate synthase (Ferredoxin)</fullName>
    </submittedName>
</protein>
<dbReference type="GO" id="GO:0015930">
    <property type="term" value="F:glutamate synthase activity"/>
    <property type="evidence" value="ECO:0007669"/>
    <property type="project" value="InterPro"/>
</dbReference>
<dbReference type="Gene3D" id="3.60.20.10">
    <property type="entry name" value="Glutamine Phosphoribosylpyrophosphate, subunit 1, domain 1"/>
    <property type="match status" value="1"/>
</dbReference>
<feature type="domain" description="Glutamine amidotransferase type-2" evidence="15">
    <location>
        <begin position="23"/>
        <end position="391"/>
    </location>
</feature>
<keyword evidence="5" id="KW-0285">Flavoprotein</keyword>
<keyword evidence="12" id="KW-0314">Glutamate biosynthesis</keyword>
<comment type="caution">
    <text evidence="16">The sequence shown here is derived from an EMBL/GenBank/DDBJ whole genome shotgun (WGS) entry which is preliminary data.</text>
</comment>
<dbReference type="InterPro" id="IPR006982">
    <property type="entry name" value="Glu_synth_centr_N"/>
</dbReference>
<evidence type="ECO:0000256" key="6">
    <source>
        <dbReference type="ARBA" id="ARBA00022643"/>
    </source>
</evidence>
<keyword evidence="11" id="KW-0411">Iron-sulfur</keyword>
<dbReference type="SUPFAM" id="SSF69336">
    <property type="entry name" value="Alpha subunit of glutamate synthase, C-terminal domain"/>
    <property type="match status" value="1"/>
</dbReference>
<dbReference type="Pfam" id="PF04898">
    <property type="entry name" value="Glu_syn_central"/>
    <property type="match status" value="1"/>
</dbReference>
<evidence type="ECO:0000256" key="10">
    <source>
        <dbReference type="ARBA" id="ARBA00023004"/>
    </source>
</evidence>
<comment type="similarity">
    <text evidence="3">Belongs to the glutamate synthase family.</text>
</comment>
<proteinExistence type="inferred from homology"/>
<dbReference type="Gene3D" id="2.160.20.60">
    <property type="entry name" value="Glutamate synthase, alpha subunit, C-terminal domain"/>
    <property type="match status" value="1"/>
</dbReference>
<keyword evidence="4" id="KW-0028">Amino-acid biosynthesis</keyword>
<dbReference type="InterPro" id="IPR002932">
    <property type="entry name" value="Glu_synthdom"/>
</dbReference>
<dbReference type="RefSeq" id="WP_116223931.1">
    <property type="nucleotide sequence ID" value="NZ_AP018437.1"/>
</dbReference>
<evidence type="ECO:0000256" key="5">
    <source>
        <dbReference type="ARBA" id="ARBA00022630"/>
    </source>
</evidence>
<dbReference type="SUPFAM" id="SSF51395">
    <property type="entry name" value="FMN-linked oxidoreductases"/>
    <property type="match status" value="1"/>
</dbReference>
<evidence type="ECO:0000256" key="4">
    <source>
        <dbReference type="ARBA" id="ARBA00022605"/>
    </source>
</evidence>
<dbReference type="CDD" id="cd02808">
    <property type="entry name" value="GltS_FMN"/>
    <property type="match status" value="1"/>
</dbReference>
<comment type="cofactor">
    <cofactor evidence="2">
        <name>[3Fe-4S] cluster</name>
        <dbReference type="ChEBI" id="CHEBI:21137"/>
    </cofactor>
</comment>
<evidence type="ECO:0000256" key="12">
    <source>
        <dbReference type="ARBA" id="ARBA00023164"/>
    </source>
</evidence>
<evidence type="ECO:0000256" key="11">
    <source>
        <dbReference type="ARBA" id="ARBA00023014"/>
    </source>
</evidence>
<evidence type="ECO:0000256" key="13">
    <source>
        <dbReference type="ARBA" id="ARBA00023291"/>
    </source>
</evidence>
<dbReference type="GO" id="GO:0006537">
    <property type="term" value="P:glutamate biosynthetic process"/>
    <property type="evidence" value="ECO:0007669"/>
    <property type="project" value="UniProtKB-KW"/>
</dbReference>
<dbReference type="InterPro" id="IPR017932">
    <property type="entry name" value="GATase_2_dom"/>
</dbReference>
<evidence type="ECO:0000313" key="16">
    <source>
        <dbReference type="EMBL" id="REG10773.1"/>
    </source>
</evidence>
<keyword evidence="7" id="KW-0479">Metal-binding</keyword>
<dbReference type="GO" id="GO:0019676">
    <property type="term" value="P:ammonia assimilation cycle"/>
    <property type="evidence" value="ECO:0007669"/>
    <property type="project" value="TreeGrafter"/>
</dbReference>
<dbReference type="CDD" id="cd00504">
    <property type="entry name" value="GXGXG"/>
    <property type="match status" value="1"/>
</dbReference>
<accession>A0A347ZTL8</accession>
<evidence type="ECO:0000256" key="1">
    <source>
        <dbReference type="ARBA" id="ARBA00001917"/>
    </source>
</evidence>
<keyword evidence="17" id="KW-1185">Reference proteome</keyword>
<dbReference type="Pfam" id="PF00310">
    <property type="entry name" value="GATase_2"/>
    <property type="match status" value="1"/>
</dbReference>
<evidence type="ECO:0000313" key="17">
    <source>
        <dbReference type="Proteomes" id="UP000256388"/>
    </source>
</evidence>